<sequence>MVPAPAAATVVAEVELSGVLAEALDAMVSASATVFSALEVASYASSKKPAAMTMLMSLVTRSSKATTTTSDEDRELVALEKMERLDDCAAEIEAETFRHKRYILGNNHT</sequence>
<proteinExistence type="predicted"/>
<name>A0A1D6LMT2_MAIZE</name>
<evidence type="ECO:0000313" key="1">
    <source>
        <dbReference type="EMBL" id="AQK80878.1"/>
    </source>
</evidence>
<accession>A0A1D6LMT2</accession>
<organism evidence="1">
    <name type="scientific">Zea mays</name>
    <name type="common">Maize</name>
    <dbReference type="NCBI Taxonomy" id="4577"/>
    <lineage>
        <taxon>Eukaryota</taxon>
        <taxon>Viridiplantae</taxon>
        <taxon>Streptophyta</taxon>
        <taxon>Embryophyta</taxon>
        <taxon>Tracheophyta</taxon>
        <taxon>Spermatophyta</taxon>
        <taxon>Magnoliopsida</taxon>
        <taxon>Liliopsida</taxon>
        <taxon>Poales</taxon>
        <taxon>Poaceae</taxon>
        <taxon>PACMAD clade</taxon>
        <taxon>Panicoideae</taxon>
        <taxon>Andropogonodae</taxon>
        <taxon>Andropogoneae</taxon>
        <taxon>Tripsacinae</taxon>
        <taxon>Zea</taxon>
    </lineage>
</organism>
<accession>A0A3L6EET0</accession>
<dbReference type="EMBL" id="CM000782">
    <property type="protein sequence ID" value="AQK80878.1"/>
    <property type="molecule type" value="Genomic_DNA"/>
</dbReference>
<reference evidence="1" key="1">
    <citation type="submission" date="2015-12" db="EMBL/GenBank/DDBJ databases">
        <title>Update maize B73 reference genome by single molecule sequencing technologies.</title>
        <authorList>
            <consortium name="Maize Genome Sequencing Project"/>
            <person name="Ware D."/>
        </authorList>
    </citation>
    <scope>NUCLEOTIDE SEQUENCE</scope>
    <source>
        <tissue evidence="1">Seedling</tissue>
    </source>
</reference>
<dbReference type="InParanoid" id="A0A1D6LMT2"/>
<dbReference type="AlphaFoldDB" id="A0A1D6LMT2"/>
<gene>
    <name evidence="1" type="ORF">ZEAMMB73_Zm00001d036379</name>
</gene>
<dbReference type="OMA" id="ETFRHKR"/>
<protein>
    <submittedName>
        <fullName evidence="1">Uncharacterized protein</fullName>
    </submittedName>
</protein>